<name>A0A941EKK4_9ACTN</name>
<reference evidence="6" key="1">
    <citation type="submission" date="2021-04" db="EMBL/GenBank/DDBJ databases">
        <title>Genome based classification of Actinospica acidithermotolerans sp. nov., an actinobacterium isolated from an Indonesian hot spring.</title>
        <authorList>
            <person name="Kusuma A.B."/>
            <person name="Putra K.E."/>
            <person name="Nafisah S."/>
            <person name="Loh J."/>
            <person name="Nouioui I."/>
            <person name="Goodfellow M."/>
        </authorList>
    </citation>
    <scope>NUCLEOTIDE SEQUENCE</scope>
    <source>
        <strain evidence="6">CSCA 57</strain>
    </source>
</reference>
<dbReference type="GO" id="GO:0003700">
    <property type="term" value="F:DNA-binding transcription factor activity"/>
    <property type="evidence" value="ECO:0007669"/>
    <property type="project" value="InterPro"/>
</dbReference>
<comment type="caution">
    <text evidence="6">The sequence shown here is derived from an EMBL/GenBank/DDBJ whole genome shotgun (WGS) entry which is preliminary data.</text>
</comment>
<dbReference type="InterPro" id="IPR036388">
    <property type="entry name" value="WH-like_DNA-bd_sf"/>
</dbReference>
<accession>A0A941EKK4</accession>
<dbReference type="AlphaFoldDB" id="A0A941EKK4"/>
<dbReference type="SMART" id="SM00345">
    <property type="entry name" value="HTH_GNTR"/>
    <property type="match status" value="1"/>
</dbReference>
<evidence type="ECO:0000259" key="5">
    <source>
        <dbReference type="PROSITE" id="PS50949"/>
    </source>
</evidence>
<dbReference type="RefSeq" id="WP_212527098.1">
    <property type="nucleotide sequence ID" value="NZ_JAGSOG010000013.1"/>
</dbReference>
<dbReference type="GO" id="GO:0003677">
    <property type="term" value="F:DNA binding"/>
    <property type="evidence" value="ECO:0007669"/>
    <property type="project" value="UniProtKB-KW"/>
</dbReference>
<sequence>MEISAADGESGDTDTDMSPDAGTKTSRSKGSDTGVAGGREAARAAGRILREEIRDGVLTPGQRLIELELAARLGVNRAAVRAALLDLTGEGLVERVENRGARVRLIPTEEAVEIVECRMVLEGLCAAAAAERVDERGRAALRELGERMRTAVEEADIAGYAELNRRLHALVLALSGRRVAAQMLERLHAQSVRHQFRLSLRPGRPRQSLPEHLALIDAICAGDPAAAERAARAHLAGVAEALRAS</sequence>
<dbReference type="PROSITE" id="PS50949">
    <property type="entry name" value="HTH_GNTR"/>
    <property type="match status" value="1"/>
</dbReference>
<organism evidence="6 7">
    <name type="scientific">Actinospica durhamensis</name>
    <dbReference type="NCBI Taxonomy" id="1508375"/>
    <lineage>
        <taxon>Bacteria</taxon>
        <taxon>Bacillati</taxon>
        <taxon>Actinomycetota</taxon>
        <taxon>Actinomycetes</taxon>
        <taxon>Catenulisporales</taxon>
        <taxon>Actinospicaceae</taxon>
        <taxon>Actinospica</taxon>
    </lineage>
</organism>
<protein>
    <submittedName>
        <fullName evidence="6">GntR family transcriptional regulator</fullName>
    </submittedName>
</protein>
<dbReference type="PANTHER" id="PTHR43537:SF24">
    <property type="entry name" value="GLUCONATE OPERON TRANSCRIPTIONAL REPRESSOR"/>
    <property type="match status" value="1"/>
</dbReference>
<evidence type="ECO:0000313" key="6">
    <source>
        <dbReference type="EMBL" id="MBR7832570.1"/>
    </source>
</evidence>
<dbReference type="SMART" id="SM00895">
    <property type="entry name" value="FCD"/>
    <property type="match status" value="1"/>
</dbReference>
<dbReference type="Pfam" id="PF00392">
    <property type="entry name" value="GntR"/>
    <property type="match status" value="1"/>
</dbReference>
<evidence type="ECO:0000256" key="1">
    <source>
        <dbReference type="ARBA" id="ARBA00023015"/>
    </source>
</evidence>
<dbReference type="SUPFAM" id="SSF46785">
    <property type="entry name" value="Winged helix' DNA-binding domain"/>
    <property type="match status" value="1"/>
</dbReference>
<dbReference type="Proteomes" id="UP000675781">
    <property type="component" value="Unassembled WGS sequence"/>
</dbReference>
<evidence type="ECO:0000256" key="2">
    <source>
        <dbReference type="ARBA" id="ARBA00023125"/>
    </source>
</evidence>
<keyword evidence="1" id="KW-0805">Transcription regulation</keyword>
<keyword evidence="3" id="KW-0804">Transcription</keyword>
<feature type="region of interest" description="Disordered" evidence="4">
    <location>
        <begin position="1"/>
        <end position="39"/>
    </location>
</feature>
<dbReference type="PANTHER" id="PTHR43537">
    <property type="entry name" value="TRANSCRIPTIONAL REGULATOR, GNTR FAMILY"/>
    <property type="match status" value="1"/>
</dbReference>
<dbReference type="CDD" id="cd07377">
    <property type="entry name" value="WHTH_GntR"/>
    <property type="match status" value="1"/>
</dbReference>
<dbReference type="InterPro" id="IPR000524">
    <property type="entry name" value="Tscrpt_reg_HTH_GntR"/>
</dbReference>
<proteinExistence type="predicted"/>
<evidence type="ECO:0000256" key="3">
    <source>
        <dbReference type="ARBA" id="ARBA00023163"/>
    </source>
</evidence>
<dbReference type="Pfam" id="PF07729">
    <property type="entry name" value="FCD"/>
    <property type="match status" value="1"/>
</dbReference>
<keyword evidence="2" id="KW-0238">DNA-binding</keyword>
<dbReference type="InterPro" id="IPR008920">
    <property type="entry name" value="TF_FadR/GntR_C"/>
</dbReference>
<dbReference type="SUPFAM" id="SSF48008">
    <property type="entry name" value="GntR ligand-binding domain-like"/>
    <property type="match status" value="1"/>
</dbReference>
<dbReference type="Gene3D" id="1.20.120.530">
    <property type="entry name" value="GntR ligand-binding domain-like"/>
    <property type="match status" value="1"/>
</dbReference>
<evidence type="ECO:0000313" key="7">
    <source>
        <dbReference type="Proteomes" id="UP000675781"/>
    </source>
</evidence>
<feature type="domain" description="HTH gntR-type" evidence="5">
    <location>
        <begin position="39"/>
        <end position="106"/>
    </location>
</feature>
<dbReference type="InterPro" id="IPR011711">
    <property type="entry name" value="GntR_C"/>
</dbReference>
<gene>
    <name evidence="6" type="ORF">KDL01_04830</name>
</gene>
<dbReference type="Gene3D" id="1.10.10.10">
    <property type="entry name" value="Winged helix-like DNA-binding domain superfamily/Winged helix DNA-binding domain"/>
    <property type="match status" value="1"/>
</dbReference>
<evidence type="ECO:0000256" key="4">
    <source>
        <dbReference type="SAM" id="MobiDB-lite"/>
    </source>
</evidence>
<keyword evidence="7" id="KW-1185">Reference proteome</keyword>
<dbReference type="InterPro" id="IPR036390">
    <property type="entry name" value="WH_DNA-bd_sf"/>
</dbReference>
<dbReference type="EMBL" id="JAGSOG010000013">
    <property type="protein sequence ID" value="MBR7832570.1"/>
    <property type="molecule type" value="Genomic_DNA"/>
</dbReference>